<dbReference type="SUPFAM" id="SSF53850">
    <property type="entry name" value="Periplasmic binding protein-like II"/>
    <property type="match status" value="1"/>
</dbReference>
<dbReference type="InterPro" id="IPR000847">
    <property type="entry name" value="LysR_HTH_N"/>
</dbReference>
<evidence type="ECO:0000256" key="2">
    <source>
        <dbReference type="ARBA" id="ARBA00023015"/>
    </source>
</evidence>
<dbReference type="PANTHER" id="PTHR30537">
    <property type="entry name" value="HTH-TYPE TRANSCRIPTIONAL REGULATOR"/>
    <property type="match status" value="1"/>
</dbReference>
<evidence type="ECO:0000256" key="4">
    <source>
        <dbReference type="ARBA" id="ARBA00023163"/>
    </source>
</evidence>
<keyword evidence="3" id="KW-0238">DNA-binding</keyword>
<evidence type="ECO:0000259" key="5">
    <source>
        <dbReference type="PROSITE" id="PS50931"/>
    </source>
</evidence>
<evidence type="ECO:0000313" key="6">
    <source>
        <dbReference type="EMBL" id="GLQ12443.1"/>
    </source>
</evidence>
<dbReference type="RefSeq" id="WP_284394434.1">
    <property type="nucleotide sequence ID" value="NZ_BSNG01000004.1"/>
</dbReference>
<organism evidence="6 7">
    <name type="scientific">Devosia yakushimensis</name>
    <dbReference type="NCBI Taxonomy" id="470028"/>
    <lineage>
        <taxon>Bacteria</taxon>
        <taxon>Pseudomonadati</taxon>
        <taxon>Pseudomonadota</taxon>
        <taxon>Alphaproteobacteria</taxon>
        <taxon>Hyphomicrobiales</taxon>
        <taxon>Devosiaceae</taxon>
        <taxon>Devosia</taxon>
    </lineage>
</organism>
<reference evidence="6" key="2">
    <citation type="submission" date="2023-01" db="EMBL/GenBank/DDBJ databases">
        <title>Draft genome sequence of Devosia yakushimensis strain NBRC 103855.</title>
        <authorList>
            <person name="Sun Q."/>
            <person name="Mori K."/>
        </authorList>
    </citation>
    <scope>NUCLEOTIDE SEQUENCE</scope>
    <source>
        <strain evidence="6">NBRC 103855</strain>
    </source>
</reference>
<evidence type="ECO:0000256" key="3">
    <source>
        <dbReference type="ARBA" id="ARBA00023125"/>
    </source>
</evidence>
<dbReference type="EMBL" id="BSNG01000004">
    <property type="protein sequence ID" value="GLQ12443.1"/>
    <property type="molecule type" value="Genomic_DNA"/>
</dbReference>
<accession>A0ABQ5UK77</accession>
<evidence type="ECO:0000313" key="7">
    <source>
        <dbReference type="Proteomes" id="UP001161406"/>
    </source>
</evidence>
<comment type="caution">
    <text evidence="6">The sequence shown here is derived from an EMBL/GenBank/DDBJ whole genome shotgun (WGS) entry which is preliminary data.</text>
</comment>
<protein>
    <submittedName>
        <fullName evidence="6">LysR family transcriptional regulator</fullName>
    </submittedName>
</protein>
<keyword evidence="2" id="KW-0805">Transcription regulation</keyword>
<name>A0ABQ5UK77_9HYPH</name>
<dbReference type="Pfam" id="PF03466">
    <property type="entry name" value="LysR_substrate"/>
    <property type="match status" value="1"/>
</dbReference>
<dbReference type="InterPro" id="IPR005119">
    <property type="entry name" value="LysR_subst-bd"/>
</dbReference>
<feature type="domain" description="HTH lysR-type" evidence="5">
    <location>
        <begin position="1"/>
        <end position="59"/>
    </location>
</feature>
<dbReference type="InterPro" id="IPR058163">
    <property type="entry name" value="LysR-type_TF_proteobact-type"/>
</dbReference>
<comment type="similarity">
    <text evidence="1">Belongs to the LysR transcriptional regulatory family.</text>
</comment>
<dbReference type="Proteomes" id="UP001161406">
    <property type="component" value="Unassembled WGS sequence"/>
</dbReference>
<dbReference type="InterPro" id="IPR036390">
    <property type="entry name" value="WH_DNA-bd_sf"/>
</dbReference>
<dbReference type="Pfam" id="PF00126">
    <property type="entry name" value="HTH_1"/>
    <property type="match status" value="1"/>
</dbReference>
<dbReference type="PROSITE" id="PS50931">
    <property type="entry name" value="HTH_LYSR"/>
    <property type="match status" value="1"/>
</dbReference>
<sequence>MADFVALQTFIAAARTGSFAAAARQLGISPAMVGRRIQALEERYASRLIERTTRSQRLTELGSQFLARAEAVIAASEELDELAQPESARLSGRIRLSGPTTIGIKRLPAIMARFTAVHPEVVVEMSLTDRRVDLVEEGYDLAVRIGELQPSTMIARRVGTYRFVCCAAPEHLARFGAPNHPDELARRNCVLNLNLIPRNRWPFLKPDGTPFTVAVQGNIEIDNGEAQRAAALAGAGIICSPLDLVADDLASGALVQVLADWALPTRPIYTIHPSRRLVPRRVTALIEAVAEGLKDS</sequence>
<keyword evidence="7" id="KW-1185">Reference proteome</keyword>
<dbReference type="Gene3D" id="3.40.190.290">
    <property type="match status" value="1"/>
</dbReference>
<dbReference type="CDD" id="cd08422">
    <property type="entry name" value="PBP2_CrgA_like"/>
    <property type="match status" value="1"/>
</dbReference>
<proteinExistence type="inferred from homology"/>
<dbReference type="Gene3D" id="1.10.10.10">
    <property type="entry name" value="Winged helix-like DNA-binding domain superfamily/Winged helix DNA-binding domain"/>
    <property type="match status" value="1"/>
</dbReference>
<gene>
    <name evidence="6" type="ORF">GCM10007913_43760</name>
</gene>
<evidence type="ECO:0000256" key="1">
    <source>
        <dbReference type="ARBA" id="ARBA00009437"/>
    </source>
</evidence>
<dbReference type="PANTHER" id="PTHR30537:SF5">
    <property type="entry name" value="HTH-TYPE TRANSCRIPTIONAL ACTIVATOR TTDR-RELATED"/>
    <property type="match status" value="1"/>
</dbReference>
<reference evidence="6" key="1">
    <citation type="journal article" date="2014" name="Int. J. Syst. Evol. Microbiol.">
        <title>Complete genome of a new Firmicutes species belonging to the dominant human colonic microbiota ('Ruminococcus bicirculans') reveals two chromosomes and a selective capacity to utilize plant glucans.</title>
        <authorList>
            <consortium name="NISC Comparative Sequencing Program"/>
            <person name="Wegmann U."/>
            <person name="Louis P."/>
            <person name="Goesmann A."/>
            <person name="Henrissat B."/>
            <person name="Duncan S.H."/>
            <person name="Flint H.J."/>
        </authorList>
    </citation>
    <scope>NUCLEOTIDE SEQUENCE</scope>
    <source>
        <strain evidence="6">NBRC 103855</strain>
    </source>
</reference>
<keyword evidence="4" id="KW-0804">Transcription</keyword>
<dbReference type="InterPro" id="IPR036388">
    <property type="entry name" value="WH-like_DNA-bd_sf"/>
</dbReference>
<dbReference type="SUPFAM" id="SSF46785">
    <property type="entry name" value="Winged helix' DNA-binding domain"/>
    <property type="match status" value="1"/>
</dbReference>